<dbReference type="PROSITE" id="PS51253">
    <property type="entry name" value="HTH_CENPB"/>
    <property type="match status" value="1"/>
</dbReference>
<dbReference type="Pfam" id="PF03221">
    <property type="entry name" value="HTH_Tnp_Tc5"/>
    <property type="match status" value="1"/>
</dbReference>
<evidence type="ECO:0000313" key="4">
    <source>
        <dbReference type="Proteomes" id="UP000800200"/>
    </source>
</evidence>
<dbReference type="InterPro" id="IPR009057">
    <property type="entry name" value="Homeodomain-like_sf"/>
</dbReference>
<dbReference type="GO" id="GO:0003677">
    <property type="term" value="F:DNA binding"/>
    <property type="evidence" value="ECO:0007669"/>
    <property type="project" value="UniProtKB-KW"/>
</dbReference>
<protein>
    <submittedName>
        <fullName evidence="3">CenpB-DNA-bind-domain-containing protein</fullName>
    </submittedName>
</protein>
<dbReference type="AlphaFoldDB" id="A0A6A6E8J5"/>
<keyword evidence="1" id="KW-0238">DNA-binding</keyword>
<gene>
    <name evidence="3" type="ORF">K469DRAFT_490654</name>
</gene>
<dbReference type="Proteomes" id="UP000800200">
    <property type="component" value="Unassembled WGS sequence"/>
</dbReference>
<dbReference type="InterPro" id="IPR041188">
    <property type="entry name" value="HTH_ABP1_N"/>
</dbReference>
<organism evidence="3 4">
    <name type="scientific">Zopfia rhizophila CBS 207.26</name>
    <dbReference type="NCBI Taxonomy" id="1314779"/>
    <lineage>
        <taxon>Eukaryota</taxon>
        <taxon>Fungi</taxon>
        <taxon>Dikarya</taxon>
        <taxon>Ascomycota</taxon>
        <taxon>Pezizomycotina</taxon>
        <taxon>Dothideomycetes</taxon>
        <taxon>Dothideomycetes incertae sedis</taxon>
        <taxon>Zopfiaceae</taxon>
        <taxon>Zopfia</taxon>
    </lineage>
</organism>
<dbReference type="Pfam" id="PF18107">
    <property type="entry name" value="HTH_ABP1_N"/>
    <property type="match status" value="1"/>
</dbReference>
<sequence>KDCIDWFQQKYGRKIAQSTVSESLGDSFKHLDDTESPSSVAYRQRQALWPILKAILFSWQQKIEHRGGLLSGDILIKKAREIWVLIPEYTGQPIPNFSLGWLDKFKRRHGL</sequence>
<proteinExistence type="predicted"/>
<feature type="domain" description="HTH CENPB-type" evidence="2">
    <location>
        <begin position="40"/>
        <end position="111"/>
    </location>
</feature>
<accession>A0A6A6E8J5</accession>
<feature type="non-terminal residue" evidence="3">
    <location>
        <position position="111"/>
    </location>
</feature>
<dbReference type="EMBL" id="ML994627">
    <property type="protein sequence ID" value="KAF2187355.1"/>
    <property type="molecule type" value="Genomic_DNA"/>
</dbReference>
<evidence type="ECO:0000313" key="3">
    <source>
        <dbReference type="EMBL" id="KAF2187355.1"/>
    </source>
</evidence>
<dbReference type="SMART" id="SM00674">
    <property type="entry name" value="CENPB"/>
    <property type="match status" value="1"/>
</dbReference>
<dbReference type="SUPFAM" id="SSF46689">
    <property type="entry name" value="Homeodomain-like"/>
    <property type="match status" value="2"/>
</dbReference>
<evidence type="ECO:0000256" key="1">
    <source>
        <dbReference type="ARBA" id="ARBA00023125"/>
    </source>
</evidence>
<dbReference type="Gene3D" id="1.10.10.60">
    <property type="entry name" value="Homeodomain-like"/>
    <property type="match status" value="2"/>
</dbReference>
<dbReference type="InterPro" id="IPR006600">
    <property type="entry name" value="HTH_CenpB_DNA-bd_dom"/>
</dbReference>
<name>A0A6A6E8J5_9PEZI</name>
<reference evidence="3" key="1">
    <citation type="journal article" date="2020" name="Stud. Mycol.">
        <title>101 Dothideomycetes genomes: a test case for predicting lifestyles and emergence of pathogens.</title>
        <authorList>
            <person name="Haridas S."/>
            <person name="Albert R."/>
            <person name="Binder M."/>
            <person name="Bloem J."/>
            <person name="Labutti K."/>
            <person name="Salamov A."/>
            <person name="Andreopoulos B."/>
            <person name="Baker S."/>
            <person name="Barry K."/>
            <person name="Bills G."/>
            <person name="Bluhm B."/>
            <person name="Cannon C."/>
            <person name="Castanera R."/>
            <person name="Culley D."/>
            <person name="Daum C."/>
            <person name="Ezra D."/>
            <person name="Gonzalez J."/>
            <person name="Henrissat B."/>
            <person name="Kuo A."/>
            <person name="Liang C."/>
            <person name="Lipzen A."/>
            <person name="Lutzoni F."/>
            <person name="Magnuson J."/>
            <person name="Mondo S."/>
            <person name="Nolan M."/>
            <person name="Ohm R."/>
            <person name="Pangilinan J."/>
            <person name="Park H.-J."/>
            <person name="Ramirez L."/>
            <person name="Alfaro M."/>
            <person name="Sun H."/>
            <person name="Tritt A."/>
            <person name="Yoshinaga Y."/>
            <person name="Zwiers L.-H."/>
            <person name="Turgeon B."/>
            <person name="Goodwin S."/>
            <person name="Spatafora J."/>
            <person name="Crous P."/>
            <person name="Grigoriev I."/>
        </authorList>
    </citation>
    <scope>NUCLEOTIDE SEQUENCE</scope>
    <source>
        <strain evidence="3">CBS 207.26</strain>
    </source>
</reference>
<keyword evidence="4" id="KW-1185">Reference proteome</keyword>
<feature type="non-terminal residue" evidence="3">
    <location>
        <position position="1"/>
    </location>
</feature>
<evidence type="ECO:0000259" key="2">
    <source>
        <dbReference type="PROSITE" id="PS51253"/>
    </source>
</evidence>
<dbReference type="OrthoDB" id="4081484at2759"/>